<dbReference type="Proteomes" id="UP000271683">
    <property type="component" value="Unassembled WGS sequence"/>
</dbReference>
<protein>
    <submittedName>
        <fullName evidence="1">Uncharacterized protein</fullName>
    </submittedName>
</protein>
<comment type="caution">
    <text evidence="1">The sequence shown here is derived from an EMBL/GenBank/DDBJ whole genome shotgun (WGS) entry which is preliminary data.</text>
</comment>
<gene>
    <name evidence="1" type="ORF">EDD30_0340</name>
</gene>
<proteinExistence type="predicted"/>
<accession>A0A3N1GBI1</accession>
<dbReference type="RefSeq" id="WP_170047697.1">
    <property type="nucleotide sequence ID" value="NZ_RJKL01000001.1"/>
</dbReference>
<sequence length="56" mass="6080">MSATTVPVRLLVETTFSACGHTARVPQTTAPARCPHGCDTLALEHRRPVIRPRSRG</sequence>
<name>A0A3N1GBI1_9ACTN</name>
<organism evidence="1 2">
    <name type="scientific">Couchioplanes caeruleus</name>
    <dbReference type="NCBI Taxonomy" id="56438"/>
    <lineage>
        <taxon>Bacteria</taxon>
        <taxon>Bacillati</taxon>
        <taxon>Actinomycetota</taxon>
        <taxon>Actinomycetes</taxon>
        <taxon>Micromonosporales</taxon>
        <taxon>Micromonosporaceae</taxon>
        <taxon>Couchioplanes</taxon>
    </lineage>
</organism>
<dbReference type="EMBL" id="RJKL01000001">
    <property type="protein sequence ID" value="ROP27652.1"/>
    <property type="molecule type" value="Genomic_DNA"/>
</dbReference>
<evidence type="ECO:0000313" key="1">
    <source>
        <dbReference type="EMBL" id="ROP27652.1"/>
    </source>
</evidence>
<dbReference type="AlphaFoldDB" id="A0A3N1GBI1"/>
<reference evidence="1 2" key="1">
    <citation type="submission" date="2018-11" db="EMBL/GenBank/DDBJ databases">
        <title>Sequencing the genomes of 1000 actinobacteria strains.</title>
        <authorList>
            <person name="Klenk H.-P."/>
        </authorList>
    </citation>
    <scope>NUCLEOTIDE SEQUENCE [LARGE SCALE GENOMIC DNA]</scope>
    <source>
        <strain evidence="1 2">DSM 43634</strain>
    </source>
</reference>
<evidence type="ECO:0000313" key="2">
    <source>
        <dbReference type="Proteomes" id="UP000271683"/>
    </source>
</evidence>